<keyword evidence="4" id="KW-0560">Oxidoreductase</keyword>
<keyword evidence="3" id="KW-0274">FAD</keyword>
<dbReference type="GO" id="GO:0050660">
    <property type="term" value="F:flavin adenine dinucleotide binding"/>
    <property type="evidence" value="ECO:0007669"/>
    <property type="project" value="InterPro"/>
</dbReference>
<name>A0A8J3FNV9_9ACTN</name>
<dbReference type="PANTHER" id="PTHR46056:SF12">
    <property type="entry name" value="LONG-CHAIN-ALCOHOL OXIDASE"/>
    <property type="match status" value="1"/>
</dbReference>
<keyword evidence="8" id="KW-1185">Reference proteome</keyword>
<feature type="domain" description="Glucose-methanol-choline oxidoreductase C-terminal" evidence="6">
    <location>
        <begin position="441"/>
        <end position="551"/>
    </location>
</feature>
<dbReference type="SUPFAM" id="SSF51905">
    <property type="entry name" value="FAD/NAD(P)-binding domain"/>
    <property type="match status" value="1"/>
</dbReference>
<evidence type="ECO:0000313" key="8">
    <source>
        <dbReference type="Proteomes" id="UP000656042"/>
    </source>
</evidence>
<protein>
    <submittedName>
        <fullName evidence="7">Gluconate dehydrogenase</fullName>
    </submittedName>
</protein>
<gene>
    <name evidence="7" type="ORF">GCM10012284_25850</name>
</gene>
<sequence length="562" mass="61265">MREEADVVLVGLGAAGGIAAHVLTSAGLTVHAVEAGEWLRNEDFRADEINGSFYDNIRGQKFRRETPNWVHPDGSTQRATASPIGQMVNAVGGSSLHFAGWSRRFQADDFRARSNTIDAYGARAVSEDCTIADWPVGYDELEPYYTKTENLIGVSGVAHHVAGLGPADAGNPFEGVRAGQYPLPPMRPFAFGERFADAAKSLGYHPYPPPVAILSDDFDGRPGCSYCGWCLGQACRYGSKSSTLVTAIPKAFATGRLVIHSNKRVTRVLVDGDRAVGVRYVDAEGHESMIEARTVMLGAYTFENIRLLFLSRDGRHPDGLGNRYGQLGRNFICRQAIEVSGFFPGEDLQLVDGPAGQAMCVDDLNGDNFDHRGLGFVRGGTVAVENELTPIRAAKTLPPWIPRWGREYKKFLLRHWSAIGGLRAMPEALPYRGNALEVDWSSKEDGPLGLPRLAVRYSMRDNERRMRAFLAERMLELTREMGAAASWRGDLGFNVLSAHDVGGARMGRDPVTSVVDEFGRVHDVVDLYVLGGATFPTATGINPTLTIQALAWRTAEHVAGGK</sequence>
<dbReference type="EMBL" id="BMMX01000009">
    <property type="protein sequence ID" value="GGK90839.1"/>
    <property type="molecule type" value="Genomic_DNA"/>
</dbReference>
<accession>A0A8J3FNV9</accession>
<evidence type="ECO:0000256" key="4">
    <source>
        <dbReference type="ARBA" id="ARBA00023002"/>
    </source>
</evidence>
<dbReference type="GO" id="GO:0016614">
    <property type="term" value="F:oxidoreductase activity, acting on CH-OH group of donors"/>
    <property type="evidence" value="ECO:0007669"/>
    <property type="project" value="InterPro"/>
</dbReference>
<feature type="domain" description="Glucose-methanol-choline oxidoreductase N-terminal" evidence="5">
    <location>
        <begin position="193"/>
        <end position="331"/>
    </location>
</feature>
<keyword evidence="2" id="KW-0285">Flavoprotein</keyword>
<dbReference type="Proteomes" id="UP000656042">
    <property type="component" value="Unassembled WGS sequence"/>
</dbReference>
<dbReference type="Pfam" id="PF05199">
    <property type="entry name" value="GMC_oxred_C"/>
    <property type="match status" value="1"/>
</dbReference>
<dbReference type="AlphaFoldDB" id="A0A8J3FNV9"/>
<evidence type="ECO:0000256" key="2">
    <source>
        <dbReference type="ARBA" id="ARBA00022630"/>
    </source>
</evidence>
<evidence type="ECO:0000256" key="1">
    <source>
        <dbReference type="ARBA" id="ARBA00010790"/>
    </source>
</evidence>
<organism evidence="7 8">
    <name type="scientific">Mangrovihabitans endophyticus</name>
    <dbReference type="NCBI Taxonomy" id="1751298"/>
    <lineage>
        <taxon>Bacteria</taxon>
        <taxon>Bacillati</taxon>
        <taxon>Actinomycetota</taxon>
        <taxon>Actinomycetes</taxon>
        <taxon>Micromonosporales</taxon>
        <taxon>Micromonosporaceae</taxon>
        <taxon>Mangrovihabitans</taxon>
    </lineage>
</organism>
<evidence type="ECO:0000313" key="7">
    <source>
        <dbReference type="EMBL" id="GGK90839.1"/>
    </source>
</evidence>
<dbReference type="InterPro" id="IPR007867">
    <property type="entry name" value="GMC_OxRtase_C"/>
</dbReference>
<comment type="caution">
    <text evidence="7">The sequence shown here is derived from an EMBL/GenBank/DDBJ whole genome shotgun (WGS) entry which is preliminary data.</text>
</comment>
<evidence type="ECO:0000259" key="6">
    <source>
        <dbReference type="Pfam" id="PF05199"/>
    </source>
</evidence>
<dbReference type="InterPro" id="IPR000172">
    <property type="entry name" value="GMC_OxRdtase_N"/>
</dbReference>
<dbReference type="InterPro" id="IPR036188">
    <property type="entry name" value="FAD/NAD-bd_sf"/>
</dbReference>
<evidence type="ECO:0000256" key="3">
    <source>
        <dbReference type="ARBA" id="ARBA00022827"/>
    </source>
</evidence>
<comment type="similarity">
    <text evidence="1">Belongs to the GMC oxidoreductase family.</text>
</comment>
<reference evidence="7" key="1">
    <citation type="journal article" date="2014" name="Int. J. Syst. Evol. Microbiol.">
        <title>Complete genome sequence of Corynebacterium casei LMG S-19264T (=DSM 44701T), isolated from a smear-ripened cheese.</title>
        <authorList>
            <consortium name="US DOE Joint Genome Institute (JGI-PGF)"/>
            <person name="Walter F."/>
            <person name="Albersmeier A."/>
            <person name="Kalinowski J."/>
            <person name="Ruckert C."/>
        </authorList>
    </citation>
    <scope>NUCLEOTIDE SEQUENCE</scope>
    <source>
        <strain evidence="7">CGMCC 4.7299</strain>
    </source>
</reference>
<dbReference type="PANTHER" id="PTHR46056">
    <property type="entry name" value="LONG-CHAIN-ALCOHOL OXIDASE"/>
    <property type="match status" value="1"/>
</dbReference>
<evidence type="ECO:0000259" key="5">
    <source>
        <dbReference type="Pfam" id="PF00732"/>
    </source>
</evidence>
<reference evidence="7" key="2">
    <citation type="submission" date="2020-09" db="EMBL/GenBank/DDBJ databases">
        <authorList>
            <person name="Sun Q."/>
            <person name="Zhou Y."/>
        </authorList>
    </citation>
    <scope>NUCLEOTIDE SEQUENCE</scope>
    <source>
        <strain evidence="7">CGMCC 4.7299</strain>
    </source>
</reference>
<dbReference type="Gene3D" id="3.50.50.60">
    <property type="entry name" value="FAD/NAD(P)-binding domain"/>
    <property type="match status" value="2"/>
</dbReference>
<dbReference type="Pfam" id="PF00732">
    <property type="entry name" value="GMC_oxred_N"/>
    <property type="match status" value="1"/>
</dbReference>
<proteinExistence type="inferred from homology"/>
<dbReference type="RefSeq" id="WP_189079425.1">
    <property type="nucleotide sequence ID" value="NZ_BMMX01000009.1"/>
</dbReference>